<organismHost>
    <name type="scientific">Felis catus</name>
    <name type="common">Cat</name>
    <name type="synonym">Felis silvestris catus</name>
    <dbReference type="NCBI Taxonomy" id="9685"/>
</organismHost>
<organismHost>
    <name type="scientific">Bos taurus</name>
    <name type="common">Bovine</name>
    <dbReference type="NCBI Taxonomy" id="9913"/>
</organismHost>
<sequence length="127" mass="13722">MYILFKDLTIVCKPQFASADPVLTICKSICWPGGAEHSPISNFCISIMLLTSAYALQFFSSLDTALGTSSRSIPISSAIALLSFSGSNEITSINDSTMSVKLSRELLMHLLVIRSAQFLNCPITSPI</sequence>
<dbReference type="EMBL" id="LT896724">
    <property type="protein sequence ID" value="SNB48474.1"/>
    <property type="molecule type" value="Genomic_DNA"/>
</dbReference>
<dbReference type="Proteomes" id="UP000276358">
    <property type="component" value="Segment"/>
</dbReference>
<proteinExistence type="predicted"/>
<evidence type="ECO:0000313" key="1">
    <source>
        <dbReference type="EMBL" id="SNB48474.1"/>
    </source>
</evidence>
<protein>
    <submittedName>
        <fullName evidence="1">Uncharacterized protein</fullName>
    </submittedName>
</protein>
<organismHost>
    <name type="scientific">Myodes glareolus</name>
    <name type="common">Bank vole</name>
    <name type="synonym">Clethrionomys glareolus</name>
    <dbReference type="NCBI Taxonomy" id="447135"/>
</organismHost>
<name>A0A212PNP0_COWPX</name>
<organismHost>
    <name type="scientific">Microtus agrestis</name>
    <name type="common">Short-tailed field vole</name>
    <dbReference type="NCBI Taxonomy" id="29092"/>
</organismHost>
<reference evidence="1" key="1">
    <citation type="submission" date="2017-06" db="EMBL/GenBank/DDBJ databases">
        <authorList>
            <person name="Kim H.J."/>
            <person name="Triplett B.A."/>
        </authorList>
    </citation>
    <scope>NUCLEOTIDE SEQUENCE</scope>
    <source>
        <strain evidence="1">Ger/2015/Cat1</strain>
    </source>
</reference>
<organism evidence="1">
    <name type="scientific">Cowpox virus</name>
    <name type="common">CPV</name>
    <dbReference type="NCBI Taxonomy" id="10243"/>
    <lineage>
        <taxon>Viruses</taxon>
        <taxon>Varidnaviria</taxon>
        <taxon>Bamfordvirae</taxon>
        <taxon>Nucleocytoviricota</taxon>
        <taxon>Pokkesviricetes</taxon>
        <taxon>Chitovirales</taxon>
        <taxon>Poxviridae</taxon>
        <taxon>Chordopoxvirinae</taxon>
        <taxon>Orthopoxvirus</taxon>
        <taxon>Orthopoxvirus cowpox</taxon>
    </lineage>
</organism>
<organismHost>
    <name type="scientific">Homo sapiens</name>
    <name type="common">Human</name>
    <dbReference type="NCBI Taxonomy" id="9606"/>
</organismHost>
<organismHost>
    <name type="scientific">Mus musculus</name>
    <name type="common">Mouse</name>
    <dbReference type="NCBI Taxonomy" id="10090"/>
</organismHost>
<accession>A0A212PNP0</accession>
<organismHost>
    <name type="scientific">Apodemus sylvaticus</name>
    <name type="common">European woodmouse</name>
    <dbReference type="NCBI Taxonomy" id="10129"/>
</organismHost>
<gene>
    <name evidence="1" type="primary">gCPXV0227</name>
</gene>
<organismHost>
    <name type="scientific">Loxodonta africana</name>
    <name type="common">African elephant</name>
    <dbReference type="NCBI Taxonomy" id="9785"/>
</organismHost>